<keyword evidence="3" id="KW-1185">Reference proteome</keyword>
<protein>
    <submittedName>
        <fullName evidence="2">Anti-sigma factor</fullName>
    </submittedName>
</protein>
<feature type="compositionally biased region" description="Pro residues" evidence="1">
    <location>
        <begin position="19"/>
        <end position="29"/>
    </location>
</feature>
<reference evidence="2 3" key="1">
    <citation type="submission" date="2024-05" db="EMBL/GenBank/DDBJ databases">
        <title>Roseateles sp. 2.12 16S ribosomal RNA gene Genome sequencing and assembly.</title>
        <authorList>
            <person name="Woo H."/>
        </authorList>
    </citation>
    <scope>NUCLEOTIDE SEQUENCE [LARGE SCALE GENOMIC DNA]</scope>
    <source>
        <strain evidence="2 3">2.12</strain>
    </source>
</reference>
<organism evidence="2 3">
    <name type="scientific">Roseateles flavus</name>
    <dbReference type="NCBI Taxonomy" id="3149041"/>
    <lineage>
        <taxon>Bacteria</taxon>
        <taxon>Pseudomonadati</taxon>
        <taxon>Pseudomonadota</taxon>
        <taxon>Betaproteobacteria</taxon>
        <taxon>Burkholderiales</taxon>
        <taxon>Sphaerotilaceae</taxon>
        <taxon>Roseateles</taxon>
    </lineage>
</organism>
<comment type="caution">
    <text evidence="2">The sequence shown here is derived from an EMBL/GenBank/DDBJ whole genome shotgun (WGS) entry which is preliminary data.</text>
</comment>
<feature type="region of interest" description="Disordered" evidence="1">
    <location>
        <begin position="1"/>
        <end position="32"/>
    </location>
</feature>
<dbReference type="RefSeq" id="WP_347609653.1">
    <property type="nucleotide sequence ID" value="NZ_JBDPZC010000004.1"/>
</dbReference>
<evidence type="ECO:0000313" key="2">
    <source>
        <dbReference type="EMBL" id="MEO3713323.1"/>
    </source>
</evidence>
<sequence>MSAPHDPHGPGNARQDLTPTPPPSLPPPDEASLHALVDGELTSDEAQALRRQLQDWPELAARVQDWQAQREALQALHADELQQPVPARLLDSWRKAAAESGRLTDDTTASGPDAAASGAADAAVSLPWWAHRQAAMWLLMGSVAVSGAAGTGLGWYWGQHEAGAAGPSQAALRPSAPPAFVRDAAIAHAVYQVERRHPVEVAASEQDHLMQWLSKRLGQPLRAPDLQSEGYRLMGGRLLPAGEVVTSHSLARAQLMYENAEGQRLTLYIAVDGSPAGRESGTAFRRSEQRQGELLTRSIYWMDGALAYALSGSVGAEQLDQLSQRVYRELQG</sequence>
<dbReference type="Proteomes" id="UP001462640">
    <property type="component" value="Unassembled WGS sequence"/>
</dbReference>
<gene>
    <name evidence="2" type="ORF">ABDJ40_11170</name>
</gene>
<name>A0ABV0GE41_9BURK</name>
<accession>A0ABV0GE41</accession>
<evidence type="ECO:0000313" key="3">
    <source>
        <dbReference type="Proteomes" id="UP001462640"/>
    </source>
</evidence>
<proteinExistence type="predicted"/>
<dbReference type="EMBL" id="JBDPZC010000004">
    <property type="protein sequence ID" value="MEO3713323.1"/>
    <property type="molecule type" value="Genomic_DNA"/>
</dbReference>
<evidence type="ECO:0000256" key="1">
    <source>
        <dbReference type="SAM" id="MobiDB-lite"/>
    </source>
</evidence>